<organism evidence="6 7">
    <name type="scientific">Marinobacter fuscus</name>
    <dbReference type="NCBI Taxonomy" id="2109942"/>
    <lineage>
        <taxon>Bacteria</taxon>
        <taxon>Pseudomonadati</taxon>
        <taxon>Pseudomonadota</taxon>
        <taxon>Gammaproteobacteria</taxon>
        <taxon>Pseudomonadales</taxon>
        <taxon>Marinobacteraceae</taxon>
        <taxon>Marinobacter</taxon>
    </lineage>
</organism>
<evidence type="ECO:0000313" key="7">
    <source>
        <dbReference type="Proteomes" id="UP000239866"/>
    </source>
</evidence>
<dbReference type="GO" id="GO:0003723">
    <property type="term" value="F:RNA binding"/>
    <property type="evidence" value="ECO:0007669"/>
    <property type="project" value="InterPro"/>
</dbReference>
<dbReference type="InterPro" id="IPR001656">
    <property type="entry name" value="PsdUridine_synth_TruD"/>
</dbReference>
<dbReference type="PROSITE" id="PS01268">
    <property type="entry name" value="UPF0024"/>
    <property type="match status" value="1"/>
</dbReference>
<reference evidence="6 7" key="1">
    <citation type="submission" date="2018-03" db="EMBL/GenBank/DDBJ databases">
        <title>Marinobacter brunus sp. nov., a marine bacterium of Gamma-proteobacteria isolated from the surface seawater of the South China Sea.</title>
        <authorList>
            <person name="Cheng H."/>
            <person name="Wu Y.-H."/>
            <person name="Xamxidin M."/>
            <person name="Xu X.-W."/>
        </authorList>
    </citation>
    <scope>NUCLEOTIDE SEQUENCE [LARGE SCALE GENOMIC DNA]</scope>
    <source>
        <strain evidence="6 7">NH169-3</strain>
    </source>
</reference>
<dbReference type="EC" id="5.4.99.27" evidence="4"/>
<keyword evidence="3 4" id="KW-0413">Isomerase</keyword>
<comment type="caution">
    <text evidence="6">The sequence shown here is derived from an EMBL/GenBank/DDBJ whole genome shotgun (WGS) entry which is preliminary data.</text>
</comment>
<evidence type="ECO:0000256" key="1">
    <source>
        <dbReference type="ARBA" id="ARBA00007953"/>
    </source>
</evidence>
<dbReference type="EMBL" id="PXNP01000103">
    <property type="protein sequence ID" value="PSF05335.1"/>
    <property type="molecule type" value="Genomic_DNA"/>
</dbReference>
<dbReference type="PANTHER" id="PTHR47811">
    <property type="entry name" value="TRNA PSEUDOURIDINE SYNTHASE D"/>
    <property type="match status" value="1"/>
</dbReference>
<dbReference type="OrthoDB" id="1550679at2"/>
<dbReference type="AlphaFoldDB" id="A0A2T1K5I3"/>
<dbReference type="InterPro" id="IPR050170">
    <property type="entry name" value="TruD_pseudoU_synthase"/>
</dbReference>
<proteinExistence type="inferred from homology"/>
<keyword evidence="7" id="KW-1185">Reference proteome</keyword>
<dbReference type="Proteomes" id="UP000239866">
    <property type="component" value="Unassembled WGS sequence"/>
</dbReference>
<evidence type="ECO:0000259" key="5">
    <source>
        <dbReference type="PROSITE" id="PS50984"/>
    </source>
</evidence>
<dbReference type="HAMAP" id="MF_01082">
    <property type="entry name" value="TruD"/>
    <property type="match status" value="1"/>
</dbReference>
<sequence length="358" mass="39591">MTAGGAEGPAWLLDWPVSGGQRVSSGQLKTAPEDFQVNEQLWPELEAQTLAGPGIPAVISGAGEHLCLRLQKTGDNTEYVARELAQLAECRGFDVSFCGMKDRHAVTTQWFSLYRPGREADDAELMSRITERWPVLAGVRSPRKLRRGGHQGNGFVIRLRGVSGSRAEIDERLSKLAEEGAPNYFGPQRFGHQGANLDKAVGIDPTRMNRKRGRAGRSASKNVLYFSAARSWLFNQVLACRVLNGNWNVLMPGEPDSDSQVPTGPLWGDGGTLATGEQEQLERDVVATSPKLEKLFMATRMRPERRPLVARPQRLTWQWLDASTLSLQFTLLPGHYATTVLGDIFELEDMSLSHNNKL</sequence>
<dbReference type="GO" id="GO:0160150">
    <property type="term" value="F:tRNA pseudouridine(13) synthase activity"/>
    <property type="evidence" value="ECO:0007669"/>
    <property type="project" value="UniProtKB-EC"/>
</dbReference>
<dbReference type="PANTHER" id="PTHR47811:SF1">
    <property type="entry name" value="TRNA PSEUDOURIDINE SYNTHASE D"/>
    <property type="match status" value="1"/>
</dbReference>
<evidence type="ECO:0000256" key="2">
    <source>
        <dbReference type="ARBA" id="ARBA00022694"/>
    </source>
</evidence>
<evidence type="ECO:0000313" key="6">
    <source>
        <dbReference type="EMBL" id="PSF05335.1"/>
    </source>
</evidence>
<dbReference type="Pfam" id="PF01142">
    <property type="entry name" value="TruD"/>
    <property type="match status" value="2"/>
</dbReference>
<comment type="catalytic activity">
    <reaction evidence="4">
        <text>uridine(13) in tRNA = pseudouridine(13) in tRNA</text>
        <dbReference type="Rhea" id="RHEA:42540"/>
        <dbReference type="Rhea" id="RHEA-COMP:10105"/>
        <dbReference type="Rhea" id="RHEA-COMP:10106"/>
        <dbReference type="ChEBI" id="CHEBI:65314"/>
        <dbReference type="ChEBI" id="CHEBI:65315"/>
        <dbReference type="EC" id="5.4.99.27"/>
    </reaction>
</comment>
<dbReference type="InterPro" id="IPR020103">
    <property type="entry name" value="PsdUridine_synth_cat_dom_sf"/>
</dbReference>
<dbReference type="PROSITE" id="PS50984">
    <property type="entry name" value="TRUD"/>
    <property type="match status" value="1"/>
</dbReference>
<keyword evidence="2 4" id="KW-0819">tRNA processing</keyword>
<dbReference type="InterPro" id="IPR011760">
    <property type="entry name" value="PsdUridine_synth_TruD_insert"/>
</dbReference>
<dbReference type="GO" id="GO:0005829">
    <property type="term" value="C:cytosol"/>
    <property type="evidence" value="ECO:0007669"/>
    <property type="project" value="TreeGrafter"/>
</dbReference>
<comment type="function">
    <text evidence="4">Responsible for synthesis of pseudouridine from uracil-13 in transfer RNAs.</text>
</comment>
<feature type="domain" description="TRUD" evidence="5">
    <location>
        <begin position="180"/>
        <end position="310"/>
    </location>
</feature>
<dbReference type="InterPro" id="IPR042214">
    <property type="entry name" value="TruD_catalytic"/>
</dbReference>
<dbReference type="GO" id="GO:0031119">
    <property type="term" value="P:tRNA pseudouridine synthesis"/>
    <property type="evidence" value="ECO:0007669"/>
    <property type="project" value="UniProtKB-UniRule"/>
</dbReference>
<feature type="active site" description="Nucleophile" evidence="4">
    <location>
        <position position="102"/>
    </location>
</feature>
<accession>A0A2T1K5I3</accession>
<protein>
    <recommendedName>
        <fullName evidence="4">tRNA pseudouridine synthase D</fullName>
        <ecNumber evidence="4">5.4.99.27</ecNumber>
    </recommendedName>
    <alternativeName>
        <fullName evidence="4">tRNA pseudouridine(13) synthase</fullName>
    </alternativeName>
    <alternativeName>
        <fullName evidence="4">tRNA pseudouridylate synthase D</fullName>
    </alternativeName>
    <alternativeName>
        <fullName evidence="4">tRNA-uridine isomerase D</fullName>
    </alternativeName>
</protein>
<evidence type="ECO:0000256" key="3">
    <source>
        <dbReference type="ARBA" id="ARBA00023235"/>
    </source>
</evidence>
<dbReference type="InterPro" id="IPR020119">
    <property type="entry name" value="PsdUridine_synth_TruD_CS"/>
</dbReference>
<dbReference type="Gene3D" id="3.30.2350.20">
    <property type="entry name" value="TruD, catalytic domain"/>
    <property type="match status" value="2"/>
</dbReference>
<gene>
    <name evidence="4" type="primary">truD</name>
    <name evidence="6" type="ORF">C7H09_15105</name>
</gene>
<dbReference type="SUPFAM" id="SSF55120">
    <property type="entry name" value="Pseudouridine synthase"/>
    <property type="match status" value="1"/>
</dbReference>
<name>A0A2T1K5I3_9GAMM</name>
<evidence type="ECO:0000256" key="4">
    <source>
        <dbReference type="HAMAP-Rule" id="MF_01082"/>
    </source>
</evidence>
<dbReference type="RefSeq" id="WP_106764159.1">
    <property type="nucleotide sequence ID" value="NZ_PXNP01000103.1"/>
</dbReference>
<comment type="similarity">
    <text evidence="1 4">Belongs to the pseudouridine synthase TruD family.</text>
</comment>